<protein>
    <recommendedName>
        <fullName evidence="5 6">U-box domain-containing protein</fullName>
        <ecNumber evidence="5">2.3.2.27</ecNumber>
    </recommendedName>
    <alternativeName>
        <fullName evidence="5">RING-type E3 ubiquitin transferase PUB</fullName>
    </alternativeName>
</protein>
<dbReference type="SUPFAM" id="SSF57850">
    <property type="entry name" value="RING/U-box"/>
    <property type="match status" value="1"/>
</dbReference>
<keyword evidence="4 5" id="KW-0833">Ubl conjugation pathway</keyword>
<sequence length="408" mass="44308">MEEIEVPNYFLCPISLQIMKDPVTVPSGITYDRPSIETWLFSNKNASCPITKLPIPADSDSLTPNHTLRRLIQAWCTLHSHHGIERFPTPKPPINKPQIHKLISSSSSTPSSLLSCIRRLRSLAAESESNRRCIESAGAPEFLASVIINSISDNDNETASISCHEALSTLHNLRLSDSKLKSLTVNAELFDSLTKVMEQGTYESRAYAALLFKSLLEVADPMELTFLKSELFVEIVGILKDQTSQQSLKAALGILITACTWGRNKVKAVEAGGVVALVEILLSGPERRVSEMALTAMDLLCGCAEGRAALLGHGGGMAVVSKKILRVSQVGSERAVRILFSVAKYSGSPAVLTEMAQLGIVAKLCLVLQVESGSKTKEKAKEILKMHARVWRNSACIPSKLASSYPAN</sequence>
<dbReference type="EC" id="2.3.2.27" evidence="5"/>
<dbReference type="Gene3D" id="1.25.10.10">
    <property type="entry name" value="Leucine-rich Repeat Variant"/>
    <property type="match status" value="1"/>
</dbReference>
<keyword evidence="3 5" id="KW-0808">Transferase</keyword>
<dbReference type="InterPro" id="IPR003613">
    <property type="entry name" value="Ubox_domain"/>
</dbReference>
<evidence type="ECO:0000256" key="3">
    <source>
        <dbReference type="ARBA" id="ARBA00022679"/>
    </source>
</evidence>
<dbReference type="GO" id="GO:0016567">
    <property type="term" value="P:protein ubiquitination"/>
    <property type="evidence" value="ECO:0007669"/>
    <property type="project" value="UniProtKB-UniRule"/>
</dbReference>
<dbReference type="SMART" id="SM00504">
    <property type="entry name" value="Ubox"/>
    <property type="match status" value="1"/>
</dbReference>
<name>A0A6J1GKE4_CUCMO</name>
<dbReference type="Pfam" id="PF25598">
    <property type="entry name" value="ARM_PUB"/>
    <property type="match status" value="1"/>
</dbReference>
<dbReference type="Gene3D" id="3.30.40.10">
    <property type="entry name" value="Zinc/RING finger domain, C3HC4 (zinc finger)"/>
    <property type="match status" value="1"/>
</dbReference>
<dbReference type="Pfam" id="PF04564">
    <property type="entry name" value="U-box"/>
    <property type="match status" value="1"/>
</dbReference>
<dbReference type="UniPathway" id="UPA00143"/>
<reference evidence="8" key="1">
    <citation type="submission" date="2025-08" db="UniProtKB">
        <authorList>
            <consortium name="RefSeq"/>
        </authorList>
    </citation>
    <scope>IDENTIFICATION</scope>
    <source>
        <tissue evidence="8">Young leaves</tissue>
    </source>
</reference>
<dbReference type="KEGG" id="cmos:111455050"/>
<feature type="domain" description="U-box" evidence="6">
    <location>
        <begin position="5"/>
        <end position="82"/>
    </location>
</feature>
<evidence type="ECO:0000259" key="6">
    <source>
        <dbReference type="PROSITE" id="PS51698"/>
    </source>
</evidence>
<dbReference type="InterPro" id="IPR045185">
    <property type="entry name" value="PUB22/23/24-like"/>
</dbReference>
<evidence type="ECO:0000256" key="5">
    <source>
        <dbReference type="RuleBase" id="RU369093"/>
    </source>
</evidence>
<evidence type="ECO:0000313" key="7">
    <source>
        <dbReference type="Proteomes" id="UP000504609"/>
    </source>
</evidence>
<dbReference type="InterPro" id="IPR011989">
    <property type="entry name" value="ARM-like"/>
</dbReference>
<dbReference type="GO" id="GO:0061630">
    <property type="term" value="F:ubiquitin protein ligase activity"/>
    <property type="evidence" value="ECO:0007669"/>
    <property type="project" value="UniProtKB-UniRule"/>
</dbReference>
<accession>A0A6J1GKE4</accession>
<dbReference type="InterPro" id="IPR013083">
    <property type="entry name" value="Znf_RING/FYVE/PHD"/>
</dbReference>
<dbReference type="PANTHER" id="PTHR22849:SF132">
    <property type="entry name" value="E3 UBIQUITIN-PROTEIN LIGASE PUB23"/>
    <property type="match status" value="1"/>
</dbReference>
<evidence type="ECO:0000256" key="2">
    <source>
        <dbReference type="ARBA" id="ARBA00004906"/>
    </source>
</evidence>
<dbReference type="InterPro" id="IPR016024">
    <property type="entry name" value="ARM-type_fold"/>
</dbReference>
<comment type="function">
    <text evidence="5">Functions as an E3 ubiquitin ligase.</text>
</comment>
<dbReference type="InterPro" id="IPR058678">
    <property type="entry name" value="ARM_PUB"/>
</dbReference>
<dbReference type="GeneID" id="111455050"/>
<comment type="pathway">
    <text evidence="2 5">Protein modification; protein ubiquitination.</text>
</comment>
<keyword evidence="7" id="KW-1185">Reference proteome</keyword>
<evidence type="ECO:0000313" key="8">
    <source>
        <dbReference type="RefSeq" id="XP_022952378.1"/>
    </source>
</evidence>
<proteinExistence type="predicted"/>
<dbReference type="AlphaFoldDB" id="A0A6J1GKE4"/>
<dbReference type="PANTHER" id="PTHR22849">
    <property type="entry name" value="WDSAM1 PROTEIN"/>
    <property type="match status" value="1"/>
</dbReference>
<organism evidence="7 8">
    <name type="scientific">Cucurbita moschata</name>
    <name type="common">Winter crookneck squash</name>
    <name type="synonym">Cucurbita pepo var. moschata</name>
    <dbReference type="NCBI Taxonomy" id="3662"/>
    <lineage>
        <taxon>Eukaryota</taxon>
        <taxon>Viridiplantae</taxon>
        <taxon>Streptophyta</taxon>
        <taxon>Embryophyta</taxon>
        <taxon>Tracheophyta</taxon>
        <taxon>Spermatophyta</taxon>
        <taxon>Magnoliopsida</taxon>
        <taxon>eudicotyledons</taxon>
        <taxon>Gunneridae</taxon>
        <taxon>Pentapetalae</taxon>
        <taxon>rosids</taxon>
        <taxon>fabids</taxon>
        <taxon>Cucurbitales</taxon>
        <taxon>Cucurbitaceae</taxon>
        <taxon>Cucurbiteae</taxon>
        <taxon>Cucurbita</taxon>
    </lineage>
</organism>
<comment type="catalytic activity">
    <reaction evidence="1 5">
        <text>S-ubiquitinyl-[E2 ubiquitin-conjugating enzyme]-L-cysteine + [acceptor protein]-L-lysine = [E2 ubiquitin-conjugating enzyme]-L-cysteine + N(6)-ubiquitinyl-[acceptor protein]-L-lysine.</text>
        <dbReference type="EC" id="2.3.2.27"/>
    </reaction>
</comment>
<dbReference type="CDD" id="cd16664">
    <property type="entry name" value="RING-Ubox_PUB"/>
    <property type="match status" value="1"/>
</dbReference>
<evidence type="ECO:0000256" key="4">
    <source>
        <dbReference type="ARBA" id="ARBA00022786"/>
    </source>
</evidence>
<dbReference type="InterPro" id="IPR045210">
    <property type="entry name" value="RING-Ubox_PUB"/>
</dbReference>
<gene>
    <name evidence="8" type="primary">LOC111455050</name>
</gene>
<dbReference type="SUPFAM" id="SSF48371">
    <property type="entry name" value="ARM repeat"/>
    <property type="match status" value="1"/>
</dbReference>
<dbReference type="PROSITE" id="PS51698">
    <property type="entry name" value="U_BOX"/>
    <property type="match status" value="1"/>
</dbReference>
<evidence type="ECO:0000256" key="1">
    <source>
        <dbReference type="ARBA" id="ARBA00000900"/>
    </source>
</evidence>
<dbReference type="Proteomes" id="UP000504609">
    <property type="component" value="Unplaced"/>
</dbReference>
<dbReference type="RefSeq" id="XP_022952378.1">
    <property type="nucleotide sequence ID" value="XM_023096610.1"/>
</dbReference>